<evidence type="ECO:0000313" key="1">
    <source>
        <dbReference type="EMBL" id="PIT93635.1"/>
    </source>
</evidence>
<name>A0A2M6WLI1_9BACT</name>
<accession>A0A2M6WLI1</accession>
<comment type="caution">
    <text evidence="1">The sequence shown here is derived from an EMBL/GenBank/DDBJ whole genome shotgun (WGS) entry which is preliminary data.</text>
</comment>
<dbReference type="AlphaFoldDB" id="A0A2M6WLI1"/>
<reference evidence="2" key="1">
    <citation type="submission" date="2017-09" db="EMBL/GenBank/DDBJ databases">
        <title>Depth-based differentiation of microbial function through sediment-hosted aquifers and enrichment of novel symbionts in the deep terrestrial subsurface.</title>
        <authorList>
            <person name="Probst A.J."/>
            <person name="Ladd B."/>
            <person name="Jarett J.K."/>
            <person name="Geller-Mcgrath D.E."/>
            <person name="Sieber C.M.K."/>
            <person name="Emerson J.B."/>
            <person name="Anantharaman K."/>
            <person name="Thomas B.C."/>
            <person name="Malmstrom R."/>
            <person name="Stieglmeier M."/>
            <person name="Klingl A."/>
            <person name="Woyke T."/>
            <person name="Ryan C.M."/>
            <person name="Banfield J.F."/>
        </authorList>
    </citation>
    <scope>NUCLEOTIDE SEQUENCE [LARGE SCALE GENOMIC DNA]</scope>
</reference>
<dbReference type="Proteomes" id="UP000229335">
    <property type="component" value="Unassembled WGS sequence"/>
</dbReference>
<proteinExistence type="predicted"/>
<gene>
    <name evidence="1" type="ORF">COU00_03350</name>
</gene>
<evidence type="ECO:0000313" key="2">
    <source>
        <dbReference type="Proteomes" id="UP000229335"/>
    </source>
</evidence>
<sequence length="173" mass="19669">MELLNPRLCLTAEVKERESQIIIKDENSEIMVLGRSYNLNVNCYRRWARSFTISLKNRESGVIAVALNPDEFPTGYRTWLLDVFDKNGEWHIASRIPCYGEIYGIIPAKKQILTGLCAIMPESFAIEIKINGVYYTNDPNCSDDNHVALFSFNDFCAYLAGELSMNALISKTK</sequence>
<dbReference type="EMBL" id="PFAS01000057">
    <property type="protein sequence ID" value="PIT93635.1"/>
    <property type="molecule type" value="Genomic_DNA"/>
</dbReference>
<organism evidence="1 2">
    <name type="scientific">Candidatus Falkowbacteria bacterium CG10_big_fil_rev_8_21_14_0_10_43_11</name>
    <dbReference type="NCBI Taxonomy" id="1974568"/>
    <lineage>
        <taxon>Bacteria</taxon>
        <taxon>Candidatus Falkowiibacteriota</taxon>
    </lineage>
</organism>
<protein>
    <submittedName>
        <fullName evidence="1">Uncharacterized protein</fullName>
    </submittedName>
</protein>